<dbReference type="InterPro" id="IPR036412">
    <property type="entry name" value="HAD-like_sf"/>
</dbReference>
<evidence type="ECO:0000313" key="2">
    <source>
        <dbReference type="Proteomes" id="UP000056252"/>
    </source>
</evidence>
<proteinExistence type="predicted"/>
<gene>
    <name evidence="1" type="ORF">AS203_06580</name>
</gene>
<reference evidence="2" key="1">
    <citation type="submission" date="2015-11" db="EMBL/GenBank/DDBJ databases">
        <authorList>
            <person name="Holder M.E."/>
            <person name="Ajami N.J."/>
            <person name="Petrosino J.F."/>
        </authorList>
    </citation>
    <scope>NUCLEOTIDE SEQUENCE [LARGE SCALE GENOMIC DNA]</scope>
    <source>
        <strain evidence="2">F0113</strain>
    </source>
</reference>
<dbReference type="KEGG" id="peo:AS203_06580"/>
<dbReference type="SUPFAM" id="SSF56784">
    <property type="entry name" value="HAD-like"/>
    <property type="match status" value="1"/>
</dbReference>
<dbReference type="OrthoDB" id="9797743at2"/>
<dbReference type="InterPro" id="IPR041492">
    <property type="entry name" value="HAD_2"/>
</dbReference>
<dbReference type="RefSeq" id="WP_051559271.1">
    <property type="nucleotide sequence ID" value="NZ_CP013195.1"/>
</dbReference>
<dbReference type="InterPro" id="IPR006439">
    <property type="entry name" value="HAD-SF_hydro_IA"/>
</dbReference>
<dbReference type="SFLD" id="SFLDS00003">
    <property type="entry name" value="Haloacid_Dehalogenase"/>
    <property type="match status" value="1"/>
</dbReference>
<dbReference type="STRING" id="76123.AS203_06580"/>
<dbReference type="EMBL" id="CP013195">
    <property type="protein sequence ID" value="ALO48782.1"/>
    <property type="molecule type" value="Genomic_DNA"/>
</dbReference>
<dbReference type="Pfam" id="PF13419">
    <property type="entry name" value="HAD_2"/>
    <property type="match status" value="1"/>
</dbReference>
<dbReference type="GO" id="GO:0050308">
    <property type="term" value="F:sugar-phosphatase activity"/>
    <property type="evidence" value="ECO:0007669"/>
    <property type="project" value="TreeGrafter"/>
</dbReference>
<keyword evidence="2" id="KW-1185">Reference proteome</keyword>
<dbReference type="AlphaFoldDB" id="A0A0S2KKZ1"/>
<sequence length="234" mass="25906">MMLCPEVVLFDMDGVLYDSMPNHAIAWQKAMQKFGIRMSAMDAYATEGMRGVDTIRIMVKEQQGRDISEAEAQEMYDEKTRQFGLLPTAPVMEGVISLMQKIRRDGLQIGIVTGSGQRPLIERALTDFRDFVDDRHIVTAYDVKHGKPAPDPYLMGLQKAGNLRPDQGIVVENAPLGVRAGVAARIFTVAVNSGPLPDSVLRDAGANLVFESMPAWRDAWDDFYLQTSGNVKAD</sequence>
<dbReference type="InterPro" id="IPR051806">
    <property type="entry name" value="HAD-like_SPP"/>
</dbReference>
<dbReference type="PANTHER" id="PTHR43481">
    <property type="entry name" value="FRUCTOSE-1-PHOSPHATE PHOSPHATASE"/>
    <property type="match status" value="1"/>
</dbReference>
<name>A0A0S2KKZ1_9BACT</name>
<dbReference type="InterPro" id="IPR023198">
    <property type="entry name" value="PGP-like_dom2"/>
</dbReference>
<evidence type="ECO:0000313" key="1">
    <source>
        <dbReference type="EMBL" id="ALO48782.1"/>
    </source>
</evidence>
<dbReference type="PANTHER" id="PTHR43481:SF4">
    <property type="entry name" value="GLYCEROL-1-PHOSPHATE PHOSPHOHYDROLASE 1-RELATED"/>
    <property type="match status" value="1"/>
</dbReference>
<dbReference type="SFLD" id="SFLDG01135">
    <property type="entry name" value="C1.5.6:_HAD__Beta-PGM__Phospha"/>
    <property type="match status" value="1"/>
</dbReference>
<dbReference type="Proteomes" id="UP000056252">
    <property type="component" value="Chromosome"/>
</dbReference>
<organism evidence="1 2">
    <name type="scientific">Hoylesella enoeca</name>
    <dbReference type="NCBI Taxonomy" id="76123"/>
    <lineage>
        <taxon>Bacteria</taxon>
        <taxon>Pseudomonadati</taxon>
        <taxon>Bacteroidota</taxon>
        <taxon>Bacteroidia</taxon>
        <taxon>Bacteroidales</taxon>
        <taxon>Prevotellaceae</taxon>
        <taxon>Hoylesella</taxon>
    </lineage>
</organism>
<dbReference type="eggNOG" id="COG0637">
    <property type="taxonomic scope" value="Bacteria"/>
</dbReference>
<dbReference type="Gene3D" id="3.40.50.1000">
    <property type="entry name" value="HAD superfamily/HAD-like"/>
    <property type="match status" value="1"/>
</dbReference>
<dbReference type="Gene3D" id="1.10.150.240">
    <property type="entry name" value="Putative phosphatase, domain 2"/>
    <property type="match status" value="1"/>
</dbReference>
<dbReference type="NCBIfam" id="TIGR01509">
    <property type="entry name" value="HAD-SF-IA-v3"/>
    <property type="match status" value="1"/>
</dbReference>
<protein>
    <submittedName>
        <fullName evidence="1">Beta-phosphoglucomutase</fullName>
    </submittedName>
</protein>
<dbReference type="SFLD" id="SFLDG01129">
    <property type="entry name" value="C1.5:_HAD__Beta-PGM__Phosphata"/>
    <property type="match status" value="1"/>
</dbReference>
<accession>A0A0S2KKZ1</accession>
<dbReference type="InterPro" id="IPR023214">
    <property type="entry name" value="HAD_sf"/>
</dbReference>